<keyword evidence="5" id="KW-0732">Signal</keyword>
<comment type="subunit">
    <text evidence="10">Homopentamer. Pentaxin (or pentraxin) have a discoid arrangement of 5 non-covalently bound subunits.</text>
</comment>
<evidence type="ECO:0000259" key="11">
    <source>
        <dbReference type="PROSITE" id="PS51828"/>
    </source>
</evidence>
<evidence type="ECO:0000256" key="4">
    <source>
        <dbReference type="ARBA" id="ARBA00022723"/>
    </source>
</evidence>
<dbReference type="OMA" id="REILCAT"/>
<dbReference type="GO" id="GO:0046872">
    <property type="term" value="F:metal ion binding"/>
    <property type="evidence" value="ECO:0007669"/>
    <property type="project" value="UniProtKB-KW"/>
</dbReference>
<keyword evidence="7" id="KW-1015">Disulfide bond</keyword>
<reference evidence="12" key="2">
    <citation type="submission" date="2025-09" db="UniProtKB">
        <authorList>
            <consortium name="Ensembl"/>
        </authorList>
    </citation>
    <scope>IDENTIFICATION</scope>
</reference>
<dbReference type="AlphaFoldDB" id="A0A8D2JBM5"/>
<dbReference type="PANTHER" id="PTHR45869:SF7">
    <property type="entry name" value="C-REACTIVE PROTEIN"/>
    <property type="match status" value="1"/>
</dbReference>
<evidence type="ECO:0000256" key="9">
    <source>
        <dbReference type="PROSITE-ProRule" id="PRU01172"/>
    </source>
</evidence>
<evidence type="ECO:0000256" key="8">
    <source>
        <dbReference type="ARBA" id="ARBA00038102"/>
    </source>
</evidence>
<dbReference type="PROSITE" id="PS51828">
    <property type="entry name" value="PTX_2"/>
    <property type="match status" value="1"/>
</dbReference>
<dbReference type="Proteomes" id="UP000694545">
    <property type="component" value="Unplaced"/>
</dbReference>
<evidence type="ECO:0000256" key="10">
    <source>
        <dbReference type="RuleBase" id="RU362112"/>
    </source>
</evidence>
<keyword evidence="2" id="KW-0011">Acute phase</keyword>
<keyword evidence="4 10" id="KW-0479">Metal-binding</keyword>
<comment type="subcellular location">
    <subcellularLocation>
        <location evidence="1 10">Secreted</location>
    </subcellularLocation>
</comment>
<comment type="caution">
    <text evidence="9">Lacks conserved residue(s) required for the propagation of feature annotation.</text>
</comment>
<evidence type="ECO:0000256" key="7">
    <source>
        <dbReference type="ARBA" id="ARBA00023157"/>
    </source>
</evidence>
<dbReference type="PROSITE" id="PS00289">
    <property type="entry name" value="PTX_1"/>
    <property type="match status" value="1"/>
</dbReference>
<evidence type="ECO:0000256" key="5">
    <source>
        <dbReference type="ARBA" id="ARBA00022729"/>
    </source>
</evidence>
<evidence type="ECO:0000256" key="6">
    <source>
        <dbReference type="ARBA" id="ARBA00022837"/>
    </source>
</evidence>
<keyword evidence="3" id="KW-0964">Secreted</keyword>
<dbReference type="Ensembl" id="ENSVKKT00000009498.1">
    <property type="protein sequence ID" value="ENSVKKP00000009265.1"/>
    <property type="gene ID" value="ENSVKKG00000006564.1"/>
</dbReference>
<evidence type="ECO:0000313" key="13">
    <source>
        <dbReference type="Proteomes" id="UP000694545"/>
    </source>
</evidence>
<dbReference type="Gene3D" id="2.60.120.200">
    <property type="match status" value="1"/>
</dbReference>
<name>A0A8D2JBM5_VARKO</name>
<reference evidence="12" key="1">
    <citation type="submission" date="2025-08" db="UniProtKB">
        <authorList>
            <consortium name="Ensembl"/>
        </authorList>
    </citation>
    <scope>IDENTIFICATION</scope>
</reference>
<dbReference type="GO" id="GO:0006953">
    <property type="term" value="P:acute-phase response"/>
    <property type="evidence" value="ECO:0007669"/>
    <property type="project" value="UniProtKB-KW"/>
</dbReference>
<keyword evidence="13" id="KW-1185">Reference proteome</keyword>
<keyword evidence="6 10" id="KW-0106">Calcium</keyword>
<evidence type="ECO:0000256" key="2">
    <source>
        <dbReference type="ARBA" id="ARBA00022486"/>
    </source>
</evidence>
<evidence type="ECO:0000313" key="12">
    <source>
        <dbReference type="Ensembl" id="ENSVKKP00000009265.1"/>
    </source>
</evidence>
<feature type="domain" description="Pentraxin (PTX)" evidence="11">
    <location>
        <begin position="4"/>
        <end position="211"/>
    </location>
</feature>
<dbReference type="InterPro" id="IPR013320">
    <property type="entry name" value="ConA-like_dom_sf"/>
</dbReference>
<accession>A0A8D2JBM5</accession>
<dbReference type="Pfam" id="PF00354">
    <property type="entry name" value="Pentaxin"/>
    <property type="match status" value="1"/>
</dbReference>
<dbReference type="InterPro" id="IPR051005">
    <property type="entry name" value="Pentraxin_domain"/>
</dbReference>
<dbReference type="GO" id="GO:0045087">
    <property type="term" value="P:innate immune response"/>
    <property type="evidence" value="ECO:0007669"/>
    <property type="project" value="TreeGrafter"/>
</dbReference>
<dbReference type="GO" id="GO:0005615">
    <property type="term" value="C:extracellular space"/>
    <property type="evidence" value="ECO:0007669"/>
    <property type="project" value="TreeGrafter"/>
</dbReference>
<dbReference type="SUPFAM" id="SSF49899">
    <property type="entry name" value="Concanavalin A-like lectins/glucanases"/>
    <property type="match status" value="1"/>
</dbReference>
<dbReference type="PANTHER" id="PTHR45869">
    <property type="entry name" value="C-REACTIVE PROTEIN-RELATED"/>
    <property type="match status" value="1"/>
</dbReference>
<dbReference type="FunFam" id="2.60.120.200:FF:000070">
    <property type="entry name" value="Serum amyloid P-component"/>
    <property type="match status" value="1"/>
</dbReference>
<dbReference type="PRINTS" id="PR00895">
    <property type="entry name" value="PENTAXIN"/>
</dbReference>
<organism evidence="12 13">
    <name type="scientific">Varanus komodoensis</name>
    <name type="common">Komodo dragon</name>
    <dbReference type="NCBI Taxonomy" id="61221"/>
    <lineage>
        <taxon>Eukaryota</taxon>
        <taxon>Metazoa</taxon>
        <taxon>Chordata</taxon>
        <taxon>Craniata</taxon>
        <taxon>Vertebrata</taxon>
        <taxon>Euteleostomi</taxon>
        <taxon>Lepidosauria</taxon>
        <taxon>Squamata</taxon>
        <taxon>Bifurcata</taxon>
        <taxon>Unidentata</taxon>
        <taxon>Episquamata</taxon>
        <taxon>Toxicofera</taxon>
        <taxon>Anguimorpha</taxon>
        <taxon>Paleoanguimorpha</taxon>
        <taxon>Varanoidea</taxon>
        <taxon>Varanidae</taxon>
        <taxon>Varanus</taxon>
    </lineage>
</organism>
<protein>
    <recommendedName>
        <fullName evidence="10">Pentraxin family member</fullName>
    </recommendedName>
</protein>
<dbReference type="SMART" id="SM00159">
    <property type="entry name" value="PTX"/>
    <property type="match status" value="1"/>
</dbReference>
<evidence type="ECO:0000256" key="1">
    <source>
        <dbReference type="ARBA" id="ARBA00004613"/>
    </source>
</evidence>
<comment type="cofactor">
    <cofactor evidence="10">
        <name>Ca(2+)</name>
        <dbReference type="ChEBI" id="CHEBI:29108"/>
    </cofactor>
    <text evidence="10">Binds 2 calcium ions per subunit.</text>
</comment>
<dbReference type="InterPro" id="IPR001759">
    <property type="entry name" value="PTX_dom"/>
</dbReference>
<dbReference type="GO" id="GO:0001849">
    <property type="term" value="F:complement component C1q complex binding"/>
    <property type="evidence" value="ECO:0007669"/>
    <property type="project" value="TreeGrafter"/>
</dbReference>
<proteinExistence type="inferred from homology"/>
<evidence type="ECO:0000256" key="3">
    <source>
        <dbReference type="ARBA" id="ARBA00022525"/>
    </source>
</evidence>
<comment type="similarity">
    <text evidence="8 10">Belongs to the pentraxin family.</text>
</comment>
<sequence>LGKAGQASLVLRPCTAQTINLQKMVFIFPETSSTAAVVLKTPIPQPLTKFTLLFSYSTRSRDNDLLLFKPAPNQYTLYLDNASVSFTIPGKQVHEPSWEHICVSWESATGVVELWLDGKPLPRMSLRKGYSVGTEASIILGQDQDSFGAGFESQQSFVGELKDVYMWDRVLSAQEMSLVCSGQVLSNYLINWQALSYEIKGYVVLKPSLLPSFC</sequence>
<dbReference type="InterPro" id="IPR030476">
    <property type="entry name" value="Pentaxin_CS"/>
</dbReference>